<sequence>MMDWALKLGTAATVVATWLTSYLIYRQSRRKSPFPTVGLRDEVFAHIRTTLRNLREAEGLKNAIHQGYTKFTKHGQLFVLPCYLNGDTVIVPKEHATTIGNAPDSELDPYPVADEYMQEDYTPTIRPNEAIIIETIRKHLTGKSLEAMLPTLQEEIEASFDDTWGLNHDDWVEIRLWSATVQIASRTLNRILSGPSTSAFVTRRMRKNLKTFTKLMLPHVEERVQQMKRKQEDPELDWEPPNDFITWHVEASYRAKSAYERDPYVICERLNVINLFAGHTSPLALSNFLIDFFSLDPRSGHLAALTEEIERVYAECNGQWTQASLNKLVRVDSALKESFRLHPLGLKSVERKVMSAGGFRIGDMTVPQGSVVGLPIWEVHQDPDHYGADAAAYDPFRYSRAVEAAAAASEAQGLHARRTHGATTPSPEFLHFGLGRHACPGRIIAVQLLKMDIAYLLLNYEVQPIAKKPGILFQNLALLPQMNFVLKVRRRRRSEASA</sequence>
<protein>
    <submittedName>
        <fullName evidence="9">P450 monooxygenase</fullName>
    </submittedName>
</protein>
<dbReference type="InterPro" id="IPR002403">
    <property type="entry name" value="Cyt_P450_E_grp-IV"/>
</dbReference>
<keyword evidence="5 8" id="KW-0560">Oxidoreductase</keyword>
<dbReference type="SUPFAM" id="SSF48264">
    <property type="entry name" value="Cytochrome P450"/>
    <property type="match status" value="1"/>
</dbReference>
<proteinExistence type="inferred from homology"/>
<evidence type="ECO:0000256" key="2">
    <source>
        <dbReference type="ARBA" id="ARBA00010617"/>
    </source>
</evidence>
<dbReference type="PANTHER" id="PTHR46206">
    <property type="entry name" value="CYTOCHROME P450"/>
    <property type="match status" value="1"/>
</dbReference>
<dbReference type="PANTHER" id="PTHR46206:SF1">
    <property type="entry name" value="P450, PUTATIVE (EUROFUNG)-RELATED"/>
    <property type="match status" value="1"/>
</dbReference>
<organism evidence="9 10">
    <name type="scientific">Apiospora arundinis</name>
    <dbReference type="NCBI Taxonomy" id="335852"/>
    <lineage>
        <taxon>Eukaryota</taxon>
        <taxon>Fungi</taxon>
        <taxon>Dikarya</taxon>
        <taxon>Ascomycota</taxon>
        <taxon>Pezizomycotina</taxon>
        <taxon>Sordariomycetes</taxon>
        <taxon>Xylariomycetidae</taxon>
        <taxon>Amphisphaeriales</taxon>
        <taxon>Apiosporaceae</taxon>
        <taxon>Apiospora</taxon>
    </lineage>
</organism>
<keyword evidence="10" id="KW-1185">Reference proteome</keyword>
<dbReference type="EMBL" id="JAPCWZ010000010">
    <property type="protein sequence ID" value="KAK8849203.1"/>
    <property type="molecule type" value="Genomic_DNA"/>
</dbReference>
<gene>
    <name evidence="9" type="ORF">PGQ11_015683</name>
</gene>
<dbReference type="CDD" id="cd11041">
    <property type="entry name" value="CYP503A1-like"/>
    <property type="match status" value="1"/>
</dbReference>
<accession>A0ABR2HM32</accession>
<dbReference type="InterPro" id="IPR017972">
    <property type="entry name" value="Cyt_P450_CS"/>
</dbReference>
<dbReference type="Gene3D" id="1.10.630.10">
    <property type="entry name" value="Cytochrome P450"/>
    <property type="match status" value="1"/>
</dbReference>
<evidence type="ECO:0000256" key="6">
    <source>
        <dbReference type="ARBA" id="ARBA00023004"/>
    </source>
</evidence>
<keyword evidence="4 8" id="KW-0479">Metal-binding</keyword>
<comment type="caution">
    <text evidence="9">The sequence shown here is derived from an EMBL/GenBank/DDBJ whole genome shotgun (WGS) entry which is preliminary data.</text>
</comment>
<dbReference type="InterPro" id="IPR001128">
    <property type="entry name" value="Cyt_P450"/>
</dbReference>
<dbReference type="Pfam" id="PF00067">
    <property type="entry name" value="p450"/>
    <property type="match status" value="1"/>
</dbReference>
<evidence type="ECO:0000256" key="8">
    <source>
        <dbReference type="RuleBase" id="RU000461"/>
    </source>
</evidence>
<keyword evidence="7 8" id="KW-0503">Monooxygenase</keyword>
<dbReference type="GO" id="GO:0004497">
    <property type="term" value="F:monooxygenase activity"/>
    <property type="evidence" value="ECO:0007669"/>
    <property type="project" value="UniProtKB-KW"/>
</dbReference>
<evidence type="ECO:0000256" key="4">
    <source>
        <dbReference type="ARBA" id="ARBA00022723"/>
    </source>
</evidence>
<keyword evidence="6 8" id="KW-0408">Iron</keyword>
<dbReference type="PROSITE" id="PS00086">
    <property type="entry name" value="CYTOCHROME_P450"/>
    <property type="match status" value="1"/>
</dbReference>
<comment type="cofactor">
    <cofactor evidence="1">
        <name>heme</name>
        <dbReference type="ChEBI" id="CHEBI:30413"/>
    </cofactor>
</comment>
<comment type="similarity">
    <text evidence="2 8">Belongs to the cytochrome P450 family.</text>
</comment>
<dbReference type="Proteomes" id="UP001390339">
    <property type="component" value="Unassembled WGS sequence"/>
</dbReference>
<evidence type="ECO:0000256" key="3">
    <source>
        <dbReference type="ARBA" id="ARBA00022617"/>
    </source>
</evidence>
<keyword evidence="3 8" id="KW-0349">Heme</keyword>
<name>A0ABR2HM32_9PEZI</name>
<evidence type="ECO:0000313" key="9">
    <source>
        <dbReference type="EMBL" id="KAK8849203.1"/>
    </source>
</evidence>
<evidence type="ECO:0000256" key="5">
    <source>
        <dbReference type="ARBA" id="ARBA00023002"/>
    </source>
</evidence>
<evidence type="ECO:0000256" key="1">
    <source>
        <dbReference type="ARBA" id="ARBA00001971"/>
    </source>
</evidence>
<dbReference type="PRINTS" id="PR00465">
    <property type="entry name" value="EP450IV"/>
</dbReference>
<evidence type="ECO:0000313" key="10">
    <source>
        <dbReference type="Proteomes" id="UP001390339"/>
    </source>
</evidence>
<dbReference type="InterPro" id="IPR036396">
    <property type="entry name" value="Cyt_P450_sf"/>
</dbReference>
<evidence type="ECO:0000256" key="7">
    <source>
        <dbReference type="ARBA" id="ARBA00023033"/>
    </source>
</evidence>
<reference evidence="9 10" key="1">
    <citation type="journal article" date="2024" name="IMA Fungus">
        <title>Apiospora arundinis, a panoply of carbohydrate-active enzymes and secondary metabolites.</title>
        <authorList>
            <person name="Sorensen T."/>
            <person name="Petersen C."/>
            <person name="Muurmann A.T."/>
            <person name="Christiansen J.V."/>
            <person name="Brundto M.L."/>
            <person name="Overgaard C.K."/>
            <person name="Boysen A.T."/>
            <person name="Wollenberg R.D."/>
            <person name="Larsen T.O."/>
            <person name="Sorensen J.L."/>
            <person name="Nielsen K.L."/>
            <person name="Sondergaard T.E."/>
        </authorList>
    </citation>
    <scope>NUCLEOTIDE SEQUENCE [LARGE SCALE GENOMIC DNA]</scope>
    <source>
        <strain evidence="9 10">AAU 773</strain>
    </source>
</reference>